<dbReference type="CDD" id="cd11019">
    <property type="entry name" value="OsENODL1_like"/>
    <property type="match status" value="1"/>
</dbReference>
<keyword evidence="5" id="KW-1015">Disulfide bond</keyword>
<keyword evidence="12" id="KW-1185">Reference proteome</keyword>
<dbReference type="PROSITE" id="PS51485">
    <property type="entry name" value="PHYTOCYANIN"/>
    <property type="match status" value="1"/>
</dbReference>
<evidence type="ECO:0000259" key="10">
    <source>
        <dbReference type="PROSITE" id="PS51485"/>
    </source>
</evidence>
<dbReference type="Pfam" id="PF02298">
    <property type="entry name" value="Cu_bind_like"/>
    <property type="match status" value="1"/>
</dbReference>
<dbReference type="InterPro" id="IPR008972">
    <property type="entry name" value="Cupredoxin"/>
</dbReference>
<dbReference type="GO" id="GO:0098552">
    <property type="term" value="C:side of membrane"/>
    <property type="evidence" value="ECO:0007669"/>
    <property type="project" value="UniProtKB-KW"/>
</dbReference>
<dbReference type="GO" id="GO:0005886">
    <property type="term" value="C:plasma membrane"/>
    <property type="evidence" value="ECO:0007669"/>
    <property type="project" value="TreeGrafter"/>
</dbReference>
<gene>
    <name evidence="11" type="ORF">C5167_000197</name>
</gene>
<dbReference type="PANTHER" id="PTHR33021">
    <property type="entry name" value="BLUE COPPER PROTEIN"/>
    <property type="match status" value="1"/>
</dbReference>
<sequence length="173" mass="19133">MSTYTMKTSLIFCIIFIFCFHQYFTLVVHSLEYDVGDTKGWVVPQSNASNIYNEWASKKRFQIEDSIRFKYGKDSVMVVSETDYKACNSTQPMFFSNNGNTIFKLDRSGYFYFISGVSGHCERGQKMIIKVLAIEEAPSGDGNTPGSSGAASISCSCIVQMVLLVVAGSAGLL</sequence>
<dbReference type="SUPFAM" id="SSF49503">
    <property type="entry name" value="Cupredoxins"/>
    <property type="match status" value="1"/>
</dbReference>
<dbReference type="EMBL" id="CM010723">
    <property type="protein sequence ID" value="RZC76016.1"/>
    <property type="molecule type" value="Genomic_DNA"/>
</dbReference>
<protein>
    <recommendedName>
        <fullName evidence="10">Phytocyanin domain-containing protein</fullName>
    </recommendedName>
</protein>
<dbReference type="InterPro" id="IPR041846">
    <property type="entry name" value="ENL_dom"/>
</dbReference>
<dbReference type="Proteomes" id="UP000316621">
    <property type="component" value="Chromosome 9"/>
</dbReference>
<organism evidence="11 12">
    <name type="scientific">Papaver somniferum</name>
    <name type="common">Opium poppy</name>
    <dbReference type="NCBI Taxonomy" id="3469"/>
    <lineage>
        <taxon>Eukaryota</taxon>
        <taxon>Viridiplantae</taxon>
        <taxon>Streptophyta</taxon>
        <taxon>Embryophyta</taxon>
        <taxon>Tracheophyta</taxon>
        <taxon>Spermatophyta</taxon>
        <taxon>Magnoliopsida</taxon>
        <taxon>Ranunculales</taxon>
        <taxon>Papaveraceae</taxon>
        <taxon>Papaveroideae</taxon>
        <taxon>Papaver</taxon>
    </lineage>
</organism>
<keyword evidence="7" id="KW-0449">Lipoprotein</keyword>
<evidence type="ECO:0000313" key="12">
    <source>
        <dbReference type="Proteomes" id="UP000316621"/>
    </source>
</evidence>
<keyword evidence="6" id="KW-0325">Glycoprotein</keyword>
<dbReference type="STRING" id="3469.A0A4Y7KT29"/>
<name>A0A4Y7KT29_PAPSO</name>
<dbReference type="PANTHER" id="PTHR33021:SF289">
    <property type="entry name" value="EARLY NODULIN-LIKE PROTEIN 5-RELATED"/>
    <property type="match status" value="1"/>
</dbReference>
<evidence type="ECO:0000313" key="11">
    <source>
        <dbReference type="EMBL" id="RZC76016.1"/>
    </source>
</evidence>
<comment type="similarity">
    <text evidence="8">Belongs to the early nodulin-like (ENODL) family.</text>
</comment>
<evidence type="ECO:0000256" key="5">
    <source>
        <dbReference type="ARBA" id="ARBA00023157"/>
    </source>
</evidence>
<keyword evidence="4" id="KW-0472">Membrane</keyword>
<evidence type="ECO:0000256" key="3">
    <source>
        <dbReference type="ARBA" id="ARBA00022729"/>
    </source>
</evidence>
<reference evidence="11 12" key="1">
    <citation type="journal article" date="2018" name="Science">
        <title>The opium poppy genome and morphinan production.</title>
        <authorList>
            <person name="Guo L."/>
            <person name="Winzer T."/>
            <person name="Yang X."/>
            <person name="Li Y."/>
            <person name="Ning Z."/>
            <person name="He Z."/>
            <person name="Teodor R."/>
            <person name="Lu Y."/>
            <person name="Bowser T.A."/>
            <person name="Graham I.A."/>
            <person name="Ye K."/>
        </authorList>
    </citation>
    <scope>NUCLEOTIDE SEQUENCE [LARGE SCALE GENOMIC DNA]</scope>
    <source>
        <strain evidence="12">cv. HN1</strain>
        <tissue evidence="11">Leaves</tissue>
    </source>
</reference>
<dbReference type="OrthoDB" id="959565at2759"/>
<dbReference type="Gene3D" id="2.60.40.420">
    <property type="entry name" value="Cupredoxins - blue copper proteins"/>
    <property type="match status" value="1"/>
</dbReference>
<dbReference type="GO" id="GO:0009055">
    <property type="term" value="F:electron transfer activity"/>
    <property type="evidence" value="ECO:0007669"/>
    <property type="project" value="InterPro"/>
</dbReference>
<dbReference type="FunFam" id="2.60.40.420:FF:000010">
    <property type="entry name" value="Early nodulin-like protein 1"/>
    <property type="match status" value="1"/>
</dbReference>
<evidence type="ECO:0000256" key="7">
    <source>
        <dbReference type="ARBA" id="ARBA00023288"/>
    </source>
</evidence>
<evidence type="ECO:0000256" key="6">
    <source>
        <dbReference type="ARBA" id="ARBA00023180"/>
    </source>
</evidence>
<keyword evidence="2" id="KW-0336">GPI-anchor</keyword>
<dbReference type="AlphaFoldDB" id="A0A4Y7KT29"/>
<proteinExistence type="inferred from homology"/>
<evidence type="ECO:0000256" key="2">
    <source>
        <dbReference type="ARBA" id="ARBA00022622"/>
    </source>
</evidence>
<dbReference type="OMA" id="KMIVRVM"/>
<dbReference type="GO" id="GO:0012505">
    <property type="term" value="C:endomembrane system"/>
    <property type="evidence" value="ECO:0007669"/>
    <property type="project" value="UniProtKB-SubCell"/>
</dbReference>
<evidence type="ECO:0000256" key="1">
    <source>
        <dbReference type="ARBA" id="ARBA00004589"/>
    </source>
</evidence>
<dbReference type="InterPro" id="IPR003245">
    <property type="entry name" value="Phytocyanin_dom"/>
</dbReference>
<feature type="domain" description="Phytocyanin" evidence="10">
    <location>
        <begin position="31"/>
        <end position="133"/>
    </location>
</feature>
<evidence type="ECO:0000256" key="9">
    <source>
        <dbReference type="ARBA" id="ARBA00037868"/>
    </source>
</evidence>
<dbReference type="Gramene" id="RZC76016">
    <property type="protein sequence ID" value="RZC76016"/>
    <property type="gene ID" value="C5167_000197"/>
</dbReference>
<dbReference type="InterPro" id="IPR039391">
    <property type="entry name" value="Phytocyanin-like"/>
</dbReference>
<evidence type="ECO:0000256" key="8">
    <source>
        <dbReference type="ARBA" id="ARBA00035011"/>
    </source>
</evidence>
<keyword evidence="3" id="KW-0732">Signal</keyword>
<evidence type="ECO:0000256" key="4">
    <source>
        <dbReference type="ARBA" id="ARBA00023136"/>
    </source>
</evidence>
<accession>A0A4Y7KT29</accession>
<comment type="subcellular location">
    <subcellularLocation>
        <location evidence="9">Endomembrane system</location>
        <topology evidence="9">Lipid-anchor</topology>
    </subcellularLocation>
    <subcellularLocation>
        <location evidence="1">Membrane</location>
        <topology evidence="1">Lipid-anchor</topology>
        <topology evidence="1">GPI-anchor</topology>
    </subcellularLocation>
</comment>